<organism evidence="3 4">
    <name type="scientific">Silvimonas terrae</name>
    <dbReference type="NCBI Taxonomy" id="300266"/>
    <lineage>
        <taxon>Bacteria</taxon>
        <taxon>Pseudomonadati</taxon>
        <taxon>Pseudomonadota</taxon>
        <taxon>Betaproteobacteria</taxon>
        <taxon>Neisseriales</taxon>
        <taxon>Chitinibacteraceae</taxon>
        <taxon>Silvimonas</taxon>
    </lineage>
</organism>
<feature type="region of interest" description="Disordered" evidence="1">
    <location>
        <begin position="150"/>
        <end position="174"/>
    </location>
</feature>
<sequence>MRSVCSGSRLYAAGNAQYRFELMALGHPKLTDSKLTIDGQTLDYFNQRPSWETITWPGDAPDKAGGSLTWDMLDGTRHRDRQFKGTWGCIRLLDKATLEQVDRANWHIDWTLEDNIHLRYALRTQAGTGPLELLQLRHFKLPEKIFLTGREPAPVKAASTPASTPAQADKAARP</sequence>
<feature type="compositionally biased region" description="Low complexity" evidence="1">
    <location>
        <begin position="152"/>
        <end position="168"/>
    </location>
</feature>
<proteinExistence type="predicted"/>
<dbReference type="Pfam" id="PF06744">
    <property type="entry name" value="IcmF_C"/>
    <property type="match status" value="1"/>
</dbReference>
<accession>A0A840RE40</accession>
<dbReference type="Proteomes" id="UP000543030">
    <property type="component" value="Unassembled WGS sequence"/>
</dbReference>
<comment type="caution">
    <text evidence="3">The sequence shown here is derived from an EMBL/GenBank/DDBJ whole genome shotgun (WGS) entry which is preliminary data.</text>
</comment>
<evidence type="ECO:0000259" key="2">
    <source>
        <dbReference type="Pfam" id="PF06744"/>
    </source>
</evidence>
<dbReference type="EMBL" id="JACHHN010000002">
    <property type="protein sequence ID" value="MBB5190623.1"/>
    <property type="molecule type" value="Genomic_DNA"/>
</dbReference>
<evidence type="ECO:0000313" key="3">
    <source>
        <dbReference type="EMBL" id="MBB5190623.1"/>
    </source>
</evidence>
<dbReference type="InterPro" id="IPR053156">
    <property type="entry name" value="T6SS_TssM-like"/>
</dbReference>
<dbReference type="PANTHER" id="PTHR36153">
    <property type="entry name" value="INNER MEMBRANE PROTEIN-RELATED"/>
    <property type="match status" value="1"/>
</dbReference>
<name>A0A840RE40_9NEIS</name>
<gene>
    <name evidence="3" type="ORF">HNQ50_001345</name>
</gene>
<reference evidence="3 4" key="1">
    <citation type="submission" date="2020-08" db="EMBL/GenBank/DDBJ databases">
        <title>Genomic Encyclopedia of Type Strains, Phase IV (KMG-IV): sequencing the most valuable type-strain genomes for metagenomic binning, comparative biology and taxonomic classification.</title>
        <authorList>
            <person name="Goeker M."/>
        </authorList>
    </citation>
    <scope>NUCLEOTIDE SEQUENCE [LARGE SCALE GENOMIC DNA]</scope>
    <source>
        <strain evidence="3 4">DSM 18233</strain>
    </source>
</reference>
<protein>
    <submittedName>
        <fullName evidence="3">Type VI protein secretion system component VasK</fullName>
    </submittedName>
</protein>
<dbReference type="AlphaFoldDB" id="A0A840RE40"/>
<dbReference type="InterPro" id="IPR010623">
    <property type="entry name" value="IcmF_C"/>
</dbReference>
<dbReference type="PANTHER" id="PTHR36153:SF1">
    <property type="entry name" value="TYPE VI SECRETION SYSTEM COMPONENT TSSM1"/>
    <property type="match status" value="1"/>
</dbReference>
<feature type="domain" description="Type VI secretion system IcmF C-terminal" evidence="2">
    <location>
        <begin position="20"/>
        <end position="125"/>
    </location>
</feature>
<keyword evidence="4" id="KW-1185">Reference proteome</keyword>
<evidence type="ECO:0000256" key="1">
    <source>
        <dbReference type="SAM" id="MobiDB-lite"/>
    </source>
</evidence>
<dbReference type="RefSeq" id="WP_184098802.1">
    <property type="nucleotide sequence ID" value="NZ_JACHHN010000002.1"/>
</dbReference>
<evidence type="ECO:0000313" key="4">
    <source>
        <dbReference type="Proteomes" id="UP000543030"/>
    </source>
</evidence>